<evidence type="ECO:0000259" key="1">
    <source>
        <dbReference type="Pfam" id="PF01408"/>
    </source>
</evidence>
<dbReference type="Pfam" id="PF01408">
    <property type="entry name" value="GFO_IDH_MocA"/>
    <property type="match status" value="1"/>
</dbReference>
<dbReference type="Gene3D" id="3.30.360.10">
    <property type="entry name" value="Dihydrodipicolinate Reductase, domain 2"/>
    <property type="match status" value="1"/>
</dbReference>
<dbReference type="Gene3D" id="3.40.50.720">
    <property type="entry name" value="NAD(P)-binding Rossmann-like Domain"/>
    <property type="match status" value="1"/>
</dbReference>
<dbReference type="GO" id="GO:0000166">
    <property type="term" value="F:nucleotide binding"/>
    <property type="evidence" value="ECO:0007669"/>
    <property type="project" value="InterPro"/>
</dbReference>
<organism evidence="3 4">
    <name type="scientific">Paenibacillus nasutitermitis</name>
    <dbReference type="NCBI Taxonomy" id="1652958"/>
    <lineage>
        <taxon>Bacteria</taxon>
        <taxon>Bacillati</taxon>
        <taxon>Bacillota</taxon>
        <taxon>Bacilli</taxon>
        <taxon>Bacillales</taxon>
        <taxon>Paenibacillaceae</taxon>
        <taxon>Paenibacillus</taxon>
    </lineage>
</organism>
<dbReference type="RefSeq" id="WP_188996916.1">
    <property type="nucleotide sequence ID" value="NZ_BMHP01000004.1"/>
</dbReference>
<accession>A0A916ZDT7</accession>
<dbReference type="PANTHER" id="PTHR43249:SF1">
    <property type="entry name" value="D-GLUCOSIDE 3-DEHYDROGENASE"/>
    <property type="match status" value="1"/>
</dbReference>
<dbReference type="SUPFAM" id="SSF55347">
    <property type="entry name" value="Glyceraldehyde-3-phosphate dehydrogenase-like, C-terminal domain"/>
    <property type="match status" value="1"/>
</dbReference>
<reference evidence="3" key="2">
    <citation type="submission" date="2020-09" db="EMBL/GenBank/DDBJ databases">
        <authorList>
            <person name="Sun Q."/>
            <person name="Zhou Y."/>
        </authorList>
    </citation>
    <scope>NUCLEOTIDE SEQUENCE</scope>
    <source>
        <strain evidence="3">CGMCC 1.15178</strain>
    </source>
</reference>
<dbReference type="Proteomes" id="UP000612456">
    <property type="component" value="Unassembled WGS sequence"/>
</dbReference>
<protein>
    <submittedName>
        <fullName evidence="3">Dehydrogenase</fullName>
    </submittedName>
</protein>
<reference evidence="3" key="1">
    <citation type="journal article" date="2014" name="Int. J. Syst. Evol. Microbiol.">
        <title>Complete genome sequence of Corynebacterium casei LMG S-19264T (=DSM 44701T), isolated from a smear-ripened cheese.</title>
        <authorList>
            <consortium name="US DOE Joint Genome Institute (JGI-PGF)"/>
            <person name="Walter F."/>
            <person name="Albersmeier A."/>
            <person name="Kalinowski J."/>
            <person name="Ruckert C."/>
        </authorList>
    </citation>
    <scope>NUCLEOTIDE SEQUENCE</scope>
    <source>
        <strain evidence="3">CGMCC 1.15178</strain>
    </source>
</reference>
<dbReference type="InterPro" id="IPR052515">
    <property type="entry name" value="Gfo/Idh/MocA_Oxidoreductase"/>
</dbReference>
<sequence>MSKKTKIGILGGGGILNAHAPGYTRLKDICEVIVAEPDSNRHDHIRKLLGDNVEIVGDYTELLEREDVDAVDIILPHYLHITATLAAASAGKPVLTEKVMARNVQECDQMIEACAKAGVSLTVCHDRRYDKDWQALKNVIDSGELGEILFWKLEHNQNVIFPENSWVRSRDNLGGGAIMSCLTHQIDSLRWYGGEVESVTSMSKVEESRMEGESIGAVIARMKSGALALLSINWYTQSHEAPNGLWYEFNHVTGTKGEAYFMSGKGTFVKIHDNQPKVFEYDMRGEGGFAKVETDNSITGHQQCIEEWVKSLRGEKAEIVTDGTDSRKTVEVAEAAYRSEETGKVIHLPIEPLPWK</sequence>
<feature type="domain" description="Gfo/Idh/MocA-like oxidoreductase N-terminal" evidence="1">
    <location>
        <begin position="6"/>
        <end position="124"/>
    </location>
</feature>
<evidence type="ECO:0000259" key="2">
    <source>
        <dbReference type="Pfam" id="PF22725"/>
    </source>
</evidence>
<proteinExistence type="predicted"/>
<dbReference type="InterPro" id="IPR036291">
    <property type="entry name" value="NAD(P)-bd_dom_sf"/>
</dbReference>
<dbReference type="EMBL" id="BMHP01000004">
    <property type="protein sequence ID" value="GGD88744.1"/>
    <property type="molecule type" value="Genomic_DNA"/>
</dbReference>
<dbReference type="SUPFAM" id="SSF51735">
    <property type="entry name" value="NAD(P)-binding Rossmann-fold domains"/>
    <property type="match status" value="1"/>
</dbReference>
<keyword evidence="4" id="KW-1185">Reference proteome</keyword>
<dbReference type="InterPro" id="IPR055170">
    <property type="entry name" value="GFO_IDH_MocA-like_dom"/>
</dbReference>
<feature type="domain" description="GFO/IDH/MocA-like oxidoreductase" evidence="2">
    <location>
        <begin position="133"/>
        <end position="258"/>
    </location>
</feature>
<dbReference type="AlphaFoldDB" id="A0A916ZDT7"/>
<gene>
    <name evidence="3" type="ORF">GCM10010911_54160</name>
</gene>
<comment type="caution">
    <text evidence="3">The sequence shown here is derived from an EMBL/GenBank/DDBJ whole genome shotgun (WGS) entry which is preliminary data.</text>
</comment>
<evidence type="ECO:0000313" key="4">
    <source>
        <dbReference type="Proteomes" id="UP000612456"/>
    </source>
</evidence>
<dbReference type="Pfam" id="PF22725">
    <property type="entry name" value="GFO_IDH_MocA_C3"/>
    <property type="match status" value="1"/>
</dbReference>
<dbReference type="PANTHER" id="PTHR43249">
    <property type="entry name" value="UDP-N-ACETYL-2-AMINO-2-DEOXY-D-GLUCURONATE OXIDASE"/>
    <property type="match status" value="1"/>
</dbReference>
<name>A0A916ZDT7_9BACL</name>
<dbReference type="InterPro" id="IPR000683">
    <property type="entry name" value="Gfo/Idh/MocA-like_OxRdtase_N"/>
</dbReference>
<evidence type="ECO:0000313" key="3">
    <source>
        <dbReference type="EMBL" id="GGD88744.1"/>
    </source>
</evidence>